<gene>
    <name evidence="2" type="ORF">g.10967</name>
</gene>
<evidence type="ECO:0008006" key="3">
    <source>
        <dbReference type="Google" id="ProtNLM"/>
    </source>
</evidence>
<dbReference type="EMBL" id="GEBQ01001355">
    <property type="protein sequence ID" value="JAT38622.1"/>
    <property type="molecule type" value="Transcribed_RNA"/>
</dbReference>
<sequence>MALHLILLVMAFCQGFVYCQEPDASSPAGWEYRTSVGADAAFKLESLPILLLHSMEEHVKKVNTTNNASEDFAQYKKAVDAAKGTNCAPSDDDQYRTSITLKISHAIDTCAAFSDFSCGSKTCALIKLIKDALLALQTAESDLANSISVCTSFRVPPSPSCLASQKKYLDVINDLVSESKIAKYKDEIGKLINSTIESFDKCIENGLKSVREELNTRKQSINDCVASLTG</sequence>
<reference evidence="2" key="1">
    <citation type="submission" date="2015-11" db="EMBL/GenBank/DDBJ databases">
        <title>De novo transcriptome assembly of four potential Pierce s Disease insect vectors from Arizona vineyards.</title>
        <authorList>
            <person name="Tassone E.E."/>
        </authorList>
    </citation>
    <scope>NUCLEOTIDE SEQUENCE</scope>
</reference>
<feature type="chain" id="PRO_5008588561" description="Protein TsetseEP domain-containing protein" evidence="1">
    <location>
        <begin position="20"/>
        <end position="230"/>
    </location>
</feature>
<organism evidence="2">
    <name type="scientific">Graphocephala atropunctata</name>
    <dbReference type="NCBI Taxonomy" id="36148"/>
    <lineage>
        <taxon>Eukaryota</taxon>
        <taxon>Metazoa</taxon>
        <taxon>Ecdysozoa</taxon>
        <taxon>Arthropoda</taxon>
        <taxon>Hexapoda</taxon>
        <taxon>Insecta</taxon>
        <taxon>Pterygota</taxon>
        <taxon>Neoptera</taxon>
        <taxon>Paraneoptera</taxon>
        <taxon>Hemiptera</taxon>
        <taxon>Auchenorrhyncha</taxon>
        <taxon>Membracoidea</taxon>
        <taxon>Cicadellidae</taxon>
        <taxon>Cicadellinae</taxon>
        <taxon>Cicadellini</taxon>
        <taxon>Graphocephala</taxon>
    </lineage>
</organism>
<keyword evidence="1" id="KW-0732">Signal</keyword>
<evidence type="ECO:0000313" key="2">
    <source>
        <dbReference type="EMBL" id="JAT38622.1"/>
    </source>
</evidence>
<name>A0A1B6MRQ8_9HEMI</name>
<accession>A0A1B6MRQ8</accession>
<dbReference type="AlphaFoldDB" id="A0A1B6MRQ8"/>
<feature type="signal peptide" evidence="1">
    <location>
        <begin position="1"/>
        <end position="19"/>
    </location>
</feature>
<protein>
    <recommendedName>
        <fullName evidence="3">Protein TsetseEP domain-containing protein</fullName>
    </recommendedName>
</protein>
<proteinExistence type="predicted"/>
<evidence type="ECO:0000256" key="1">
    <source>
        <dbReference type="SAM" id="SignalP"/>
    </source>
</evidence>